<feature type="compositionally biased region" description="Basic and acidic residues" evidence="1">
    <location>
        <begin position="149"/>
        <end position="161"/>
    </location>
</feature>
<feature type="compositionally biased region" description="Low complexity" evidence="1">
    <location>
        <begin position="97"/>
        <end position="108"/>
    </location>
</feature>
<feature type="compositionally biased region" description="Polar residues" evidence="1">
    <location>
        <begin position="135"/>
        <end position="148"/>
    </location>
</feature>
<feature type="compositionally biased region" description="Polar residues" evidence="1">
    <location>
        <begin position="1"/>
        <end position="21"/>
    </location>
</feature>
<organism evidence="2 3">
    <name type="scientific">Tilletia caries</name>
    <name type="common">wheat bunt fungus</name>
    <dbReference type="NCBI Taxonomy" id="13290"/>
    <lineage>
        <taxon>Eukaryota</taxon>
        <taxon>Fungi</taxon>
        <taxon>Dikarya</taxon>
        <taxon>Basidiomycota</taxon>
        <taxon>Ustilaginomycotina</taxon>
        <taxon>Exobasidiomycetes</taxon>
        <taxon>Tilletiales</taxon>
        <taxon>Tilletiaceae</taxon>
        <taxon>Tilletia</taxon>
    </lineage>
</organism>
<sequence>MPQHASASQTQTHGHATTMPGSSGDDVWECIFTSLQPYRDDLLKYGFRCDAKPRVKVEGGGVKVEGASSSKATNEIIEISSDEHSDAEPDAEGAEGAGPLSRKIAAVEAKAKKDKKRKLSGTSDSAGKERHAAPSATSKKGCGSTQPQDKVKFDPKNDSKKQICPVCNKKETPEPWSEDETGQGNGKLKSPV</sequence>
<evidence type="ECO:0000313" key="2">
    <source>
        <dbReference type="EMBL" id="CAD6940262.1"/>
    </source>
</evidence>
<comment type="caution">
    <text evidence="2">The sequence shown here is derived from an EMBL/GenBank/DDBJ whole genome shotgun (WGS) entry which is preliminary data.</text>
</comment>
<evidence type="ECO:0000313" key="3">
    <source>
        <dbReference type="Proteomes" id="UP000836402"/>
    </source>
</evidence>
<feature type="region of interest" description="Disordered" evidence="1">
    <location>
        <begin position="62"/>
        <end position="192"/>
    </location>
</feature>
<name>A0ABN7J587_9BASI</name>
<protein>
    <submittedName>
        <fullName evidence="2">Uncharacterized protein</fullName>
    </submittedName>
</protein>
<dbReference type="Proteomes" id="UP000836402">
    <property type="component" value="Unassembled WGS sequence"/>
</dbReference>
<dbReference type="EMBL" id="CAJHJG010004340">
    <property type="protein sequence ID" value="CAD6940262.1"/>
    <property type="molecule type" value="Genomic_DNA"/>
</dbReference>
<accession>A0ABN7J587</accession>
<evidence type="ECO:0000256" key="1">
    <source>
        <dbReference type="SAM" id="MobiDB-lite"/>
    </source>
</evidence>
<reference evidence="2" key="1">
    <citation type="submission" date="2020-10" db="EMBL/GenBank/DDBJ databases">
        <authorList>
            <person name="Sedaghatjoo S."/>
        </authorList>
    </citation>
    <scope>NUCLEOTIDE SEQUENCE</scope>
    <source>
        <strain evidence="2">AZH3</strain>
    </source>
</reference>
<feature type="region of interest" description="Disordered" evidence="1">
    <location>
        <begin position="1"/>
        <end position="26"/>
    </location>
</feature>
<proteinExistence type="predicted"/>
<keyword evidence="3" id="KW-1185">Reference proteome</keyword>
<gene>
    <name evidence="2" type="ORF">JKIAZH3_G3321</name>
</gene>